<protein>
    <submittedName>
        <fullName evidence="3">Uncharacterized protein</fullName>
    </submittedName>
</protein>
<accession>A0A4S8M4M3</accession>
<keyword evidence="2" id="KW-1133">Transmembrane helix</keyword>
<feature type="region of interest" description="Disordered" evidence="1">
    <location>
        <begin position="1"/>
        <end position="57"/>
    </location>
</feature>
<dbReference type="Proteomes" id="UP000297245">
    <property type="component" value="Unassembled WGS sequence"/>
</dbReference>
<proteinExistence type="predicted"/>
<keyword evidence="4" id="KW-1185">Reference proteome</keyword>
<evidence type="ECO:0000256" key="1">
    <source>
        <dbReference type="SAM" id="MobiDB-lite"/>
    </source>
</evidence>
<organism evidence="3 4">
    <name type="scientific">Dendrothele bispora (strain CBS 962.96)</name>
    <dbReference type="NCBI Taxonomy" id="1314807"/>
    <lineage>
        <taxon>Eukaryota</taxon>
        <taxon>Fungi</taxon>
        <taxon>Dikarya</taxon>
        <taxon>Basidiomycota</taxon>
        <taxon>Agaricomycotina</taxon>
        <taxon>Agaricomycetes</taxon>
        <taxon>Agaricomycetidae</taxon>
        <taxon>Agaricales</taxon>
        <taxon>Agaricales incertae sedis</taxon>
        <taxon>Dendrothele</taxon>
    </lineage>
</organism>
<keyword evidence="2" id="KW-0472">Membrane</keyword>
<reference evidence="3 4" key="1">
    <citation type="journal article" date="2019" name="Nat. Ecol. Evol.">
        <title>Megaphylogeny resolves global patterns of mushroom evolution.</title>
        <authorList>
            <person name="Varga T."/>
            <person name="Krizsan K."/>
            <person name="Foldi C."/>
            <person name="Dima B."/>
            <person name="Sanchez-Garcia M."/>
            <person name="Sanchez-Ramirez S."/>
            <person name="Szollosi G.J."/>
            <person name="Szarkandi J.G."/>
            <person name="Papp V."/>
            <person name="Albert L."/>
            <person name="Andreopoulos W."/>
            <person name="Angelini C."/>
            <person name="Antonin V."/>
            <person name="Barry K.W."/>
            <person name="Bougher N.L."/>
            <person name="Buchanan P."/>
            <person name="Buyck B."/>
            <person name="Bense V."/>
            <person name="Catcheside P."/>
            <person name="Chovatia M."/>
            <person name="Cooper J."/>
            <person name="Damon W."/>
            <person name="Desjardin D."/>
            <person name="Finy P."/>
            <person name="Geml J."/>
            <person name="Haridas S."/>
            <person name="Hughes K."/>
            <person name="Justo A."/>
            <person name="Karasinski D."/>
            <person name="Kautmanova I."/>
            <person name="Kiss B."/>
            <person name="Kocsube S."/>
            <person name="Kotiranta H."/>
            <person name="LaButti K.M."/>
            <person name="Lechner B.E."/>
            <person name="Liimatainen K."/>
            <person name="Lipzen A."/>
            <person name="Lukacs Z."/>
            <person name="Mihaltcheva S."/>
            <person name="Morgado L.N."/>
            <person name="Niskanen T."/>
            <person name="Noordeloos M.E."/>
            <person name="Ohm R.A."/>
            <person name="Ortiz-Santana B."/>
            <person name="Ovrebo C."/>
            <person name="Racz N."/>
            <person name="Riley R."/>
            <person name="Savchenko A."/>
            <person name="Shiryaev A."/>
            <person name="Soop K."/>
            <person name="Spirin V."/>
            <person name="Szebenyi C."/>
            <person name="Tomsovsky M."/>
            <person name="Tulloss R.E."/>
            <person name="Uehling J."/>
            <person name="Grigoriev I.V."/>
            <person name="Vagvolgyi C."/>
            <person name="Papp T."/>
            <person name="Martin F.M."/>
            <person name="Miettinen O."/>
            <person name="Hibbett D.S."/>
            <person name="Nagy L.G."/>
        </authorList>
    </citation>
    <scope>NUCLEOTIDE SEQUENCE [LARGE SCALE GENOMIC DNA]</scope>
    <source>
        <strain evidence="3 4">CBS 962.96</strain>
    </source>
</reference>
<gene>
    <name evidence="3" type="ORF">K435DRAFT_79097</name>
</gene>
<name>A0A4S8M4M3_DENBC</name>
<dbReference type="EMBL" id="ML179165">
    <property type="protein sequence ID" value="THU96980.1"/>
    <property type="molecule type" value="Genomic_DNA"/>
</dbReference>
<sequence length="169" mass="18720">MVAQKLRSSNDDTQDVMKDYNAGDSRNTHDTTDSPRSSSASEESPNGPSRNYYGNIGRLTEQDNRNIGRNIENHGICYEFKEEYTNNDIWKTVVATGTMMNAALWIQLEGSHTQEAQLQLPSNNAIIIICPQCSFDHLPSLALSVIVLTVVSINLLSFVQHSISLVFAG</sequence>
<dbReference type="AlphaFoldDB" id="A0A4S8M4M3"/>
<evidence type="ECO:0000313" key="3">
    <source>
        <dbReference type="EMBL" id="THU96980.1"/>
    </source>
</evidence>
<evidence type="ECO:0000256" key="2">
    <source>
        <dbReference type="SAM" id="Phobius"/>
    </source>
</evidence>
<feature type="compositionally biased region" description="Low complexity" evidence="1">
    <location>
        <begin position="34"/>
        <end position="49"/>
    </location>
</feature>
<keyword evidence="2" id="KW-0812">Transmembrane</keyword>
<evidence type="ECO:0000313" key="4">
    <source>
        <dbReference type="Proteomes" id="UP000297245"/>
    </source>
</evidence>
<feature type="transmembrane region" description="Helical" evidence="2">
    <location>
        <begin position="138"/>
        <end position="159"/>
    </location>
</feature>